<keyword evidence="2" id="KW-1185">Reference proteome</keyword>
<reference evidence="1 2" key="1">
    <citation type="journal article" date="2015" name="Microbes Environ.">
        <title>Distribution and evolution of nitrogen fixation genes in the phylum bacteroidetes.</title>
        <authorList>
            <person name="Inoue J."/>
            <person name="Oshima K."/>
            <person name="Suda W."/>
            <person name="Sakamoto M."/>
            <person name="Iino T."/>
            <person name="Noda S."/>
            <person name="Hongoh Y."/>
            <person name="Hattori M."/>
            <person name="Ohkuma M."/>
        </authorList>
    </citation>
    <scope>NUCLEOTIDE SEQUENCE [LARGE SCALE GENOMIC DNA]</scope>
    <source>
        <strain evidence="1">JCM 15548</strain>
    </source>
</reference>
<dbReference type="EMBL" id="BAZW01000036">
    <property type="protein sequence ID" value="GAO31052.1"/>
    <property type="molecule type" value="Genomic_DNA"/>
</dbReference>
<sequence length="350" mass="40096">MKEAAKTKLVNWQDCMNVSAHHFMQTEDYFLNAIRETVHQHLNKHNFGLLPAPANLQQTDGIRISEHPTGHIEIRLLHCNAITQSGIRINYHPGAENFLVETHDPQKDKVKGRDKEIKLWDIILAVDPFKRVPTGVPNVNETPPRHPDAEKAFSLVVVPSGELDTIEFGQHHLIIGRVRKKSDQYEVDGNFIPPCTSMNSHFELIDYHNKFGHQLIDIERNSKSIIAKIYSRSNETKLAENIKYICNDVLRYLAGIYFNYRNLALYQAPIQTVNYVSSLAHTIFISINTLSGPEKEELLNYFYEWSDVTPGSFEDLLAKSMEILYEHGNIRATMLEIDILLSSSRVYGKN</sequence>
<comment type="caution">
    <text evidence="1">The sequence shown here is derived from an EMBL/GenBank/DDBJ whole genome shotgun (WGS) entry which is preliminary data.</text>
</comment>
<gene>
    <name evidence="1" type="ORF">JCM15548_13387</name>
</gene>
<dbReference type="AlphaFoldDB" id="A0A0E9LZR3"/>
<evidence type="ECO:0000313" key="1">
    <source>
        <dbReference type="EMBL" id="GAO31052.1"/>
    </source>
</evidence>
<dbReference type="Proteomes" id="UP000032900">
    <property type="component" value="Unassembled WGS sequence"/>
</dbReference>
<proteinExistence type="predicted"/>
<dbReference type="STRING" id="1236989.JCM15548_13387"/>
<organism evidence="1 2">
    <name type="scientific">Geofilum rubicundum JCM 15548</name>
    <dbReference type="NCBI Taxonomy" id="1236989"/>
    <lineage>
        <taxon>Bacteria</taxon>
        <taxon>Pseudomonadati</taxon>
        <taxon>Bacteroidota</taxon>
        <taxon>Bacteroidia</taxon>
        <taxon>Marinilabiliales</taxon>
        <taxon>Marinilabiliaceae</taxon>
        <taxon>Geofilum</taxon>
    </lineage>
</organism>
<accession>A0A0E9LZR3</accession>
<protein>
    <submittedName>
        <fullName evidence="1">Uncharacterized protein</fullName>
    </submittedName>
</protein>
<name>A0A0E9LZR3_9BACT</name>
<evidence type="ECO:0000313" key="2">
    <source>
        <dbReference type="Proteomes" id="UP000032900"/>
    </source>
</evidence>